<proteinExistence type="predicted"/>
<dbReference type="CDD" id="cd16664">
    <property type="entry name" value="RING-Ubox_PUB"/>
    <property type="match status" value="1"/>
</dbReference>
<dbReference type="SUPFAM" id="SSF57850">
    <property type="entry name" value="RING/U-box"/>
    <property type="match status" value="1"/>
</dbReference>
<dbReference type="SMART" id="SM00504">
    <property type="entry name" value="Ubox"/>
    <property type="match status" value="1"/>
</dbReference>
<dbReference type="PROSITE" id="PS50176">
    <property type="entry name" value="ARM_REPEAT"/>
    <property type="match status" value="2"/>
</dbReference>
<keyword evidence="10" id="KW-1185">Reference proteome</keyword>
<dbReference type="Gene3D" id="3.30.40.10">
    <property type="entry name" value="Zinc/RING finger domain, C3HC4 (zinc finger)"/>
    <property type="match status" value="1"/>
</dbReference>
<name>A0A2Z7DD94_9LAMI</name>
<evidence type="ECO:0000256" key="3">
    <source>
        <dbReference type="ARBA" id="ARBA00012483"/>
    </source>
</evidence>
<dbReference type="Gene3D" id="1.25.10.10">
    <property type="entry name" value="Leucine-rich Repeat Variant"/>
    <property type="match status" value="1"/>
</dbReference>
<reference evidence="9 10" key="1">
    <citation type="journal article" date="2015" name="Proc. Natl. Acad. Sci. U.S.A.">
        <title>The resurrection genome of Boea hygrometrica: A blueprint for survival of dehydration.</title>
        <authorList>
            <person name="Xiao L."/>
            <person name="Yang G."/>
            <person name="Zhang L."/>
            <person name="Yang X."/>
            <person name="Zhao S."/>
            <person name="Ji Z."/>
            <person name="Zhou Q."/>
            <person name="Hu M."/>
            <person name="Wang Y."/>
            <person name="Chen M."/>
            <person name="Xu Y."/>
            <person name="Jin H."/>
            <person name="Xiao X."/>
            <person name="Hu G."/>
            <person name="Bao F."/>
            <person name="Hu Y."/>
            <person name="Wan P."/>
            <person name="Li L."/>
            <person name="Deng X."/>
            <person name="Kuang T."/>
            <person name="Xiang C."/>
            <person name="Zhu J.K."/>
            <person name="Oliver M.J."/>
            <person name="He Y."/>
        </authorList>
    </citation>
    <scope>NUCLEOTIDE SEQUENCE [LARGE SCALE GENOMIC DNA]</scope>
    <source>
        <strain evidence="10">cv. XS01</strain>
    </source>
</reference>
<keyword evidence="4" id="KW-0808">Transferase</keyword>
<feature type="repeat" description="ARM" evidence="7">
    <location>
        <begin position="506"/>
        <end position="538"/>
    </location>
</feature>
<dbReference type="InterPro" id="IPR011989">
    <property type="entry name" value="ARM-like"/>
</dbReference>
<dbReference type="AlphaFoldDB" id="A0A2Z7DD94"/>
<accession>A0A2Z7DD94</accession>
<dbReference type="InterPro" id="IPR000225">
    <property type="entry name" value="Armadillo"/>
</dbReference>
<evidence type="ECO:0000256" key="5">
    <source>
        <dbReference type="ARBA" id="ARBA00022737"/>
    </source>
</evidence>
<dbReference type="UniPathway" id="UPA00143"/>
<evidence type="ECO:0000256" key="7">
    <source>
        <dbReference type="PROSITE-ProRule" id="PRU00259"/>
    </source>
</evidence>
<dbReference type="EMBL" id="KQ989033">
    <property type="protein sequence ID" value="KZV55011.1"/>
    <property type="molecule type" value="Genomic_DNA"/>
</dbReference>
<dbReference type="InterPro" id="IPR013083">
    <property type="entry name" value="Znf_RING/FYVE/PHD"/>
</dbReference>
<dbReference type="PROSITE" id="PS51698">
    <property type="entry name" value="U_BOX"/>
    <property type="match status" value="1"/>
</dbReference>
<evidence type="ECO:0000313" key="10">
    <source>
        <dbReference type="Proteomes" id="UP000250235"/>
    </source>
</evidence>
<keyword evidence="6" id="KW-0833">Ubl conjugation pathway</keyword>
<organism evidence="9 10">
    <name type="scientific">Dorcoceras hygrometricum</name>
    <dbReference type="NCBI Taxonomy" id="472368"/>
    <lineage>
        <taxon>Eukaryota</taxon>
        <taxon>Viridiplantae</taxon>
        <taxon>Streptophyta</taxon>
        <taxon>Embryophyta</taxon>
        <taxon>Tracheophyta</taxon>
        <taxon>Spermatophyta</taxon>
        <taxon>Magnoliopsida</taxon>
        <taxon>eudicotyledons</taxon>
        <taxon>Gunneridae</taxon>
        <taxon>Pentapetalae</taxon>
        <taxon>asterids</taxon>
        <taxon>lamiids</taxon>
        <taxon>Lamiales</taxon>
        <taxon>Gesneriaceae</taxon>
        <taxon>Didymocarpoideae</taxon>
        <taxon>Trichosporeae</taxon>
        <taxon>Loxocarpinae</taxon>
        <taxon>Dorcoceras</taxon>
    </lineage>
</organism>
<dbReference type="InterPro" id="IPR045210">
    <property type="entry name" value="RING-Ubox_PUB"/>
</dbReference>
<evidence type="ECO:0000256" key="1">
    <source>
        <dbReference type="ARBA" id="ARBA00000900"/>
    </source>
</evidence>
<dbReference type="GO" id="GO:0061630">
    <property type="term" value="F:ubiquitin protein ligase activity"/>
    <property type="evidence" value="ECO:0007669"/>
    <property type="project" value="UniProtKB-EC"/>
</dbReference>
<gene>
    <name evidence="9" type="ORF">F511_30438</name>
</gene>
<keyword evidence="5" id="KW-0677">Repeat</keyword>
<dbReference type="Proteomes" id="UP000250235">
    <property type="component" value="Unassembled WGS sequence"/>
</dbReference>
<dbReference type="SUPFAM" id="SSF48371">
    <property type="entry name" value="ARM repeat"/>
    <property type="match status" value="1"/>
</dbReference>
<evidence type="ECO:0000259" key="8">
    <source>
        <dbReference type="PROSITE" id="PS51698"/>
    </source>
</evidence>
<evidence type="ECO:0000256" key="4">
    <source>
        <dbReference type="ARBA" id="ARBA00022679"/>
    </source>
</evidence>
<comment type="pathway">
    <text evidence="2">Protein modification; protein ubiquitination.</text>
</comment>
<evidence type="ECO:0000256" key="2">
    <source>
        <dbReference type="ARBA" id="ARBA00004906"/>
    </source>
</evidence>
<comment type="catalytic activity">
    <reaction evidence="1">
        <text>S-ubiquitinyl-[E2 ubiquitin-conjugating enzyme]-L-cysteine + [acceptor protein]-L-lysine = [E2 ubiquitin-conjugating enzyme]-L-cysteine + N(6)-ubiquitinyl-[acceptor protein]-L-lysine.</text>
        <dbReference type="EC" id="2.3.2.27"/>
    </reaction>
</comment>
<dbReference type="Pfam" id="PF04564">
    <property type="entry name" value="U-box"/>
    <property type="match status" value="1"/>
</dbReference>
<feature type="repeat" description="ARM" evidence="7">
    <location>
        <begin position="587"/>
        <end position="625"/>
    </location>
</feature>
<evidence type="ECO:0000313" key="9">
    <source>
        <dbReference type="EMBL" id="KZV55011.1"/>
    </source>
</evidence>
<dbReference type="InterPro" id="IPR003613">
    <property type="entry name" value="Ubox_domain"/>
</dbReference>
<sequence length="658" mass="73304">MFRIAKLVIIVTKIFPEIEAARPGCLSGIEALCLLKNGIVTAKSLLQHCSESSVLYLALTGDSIVSKCKKLRNLLEQSLGEIQNMVPVELAAKISGIIADLRTAAFCLDPPEEEAGKLLRELLHSYGSTVDSTEDAAISVVQSVSSWLHITSKKALSIERRSIRKLLDKFGESEPSKRKILLIFLTLLNKYGKFVADEQKHNGLAEHEEPPSPASPYSISGESEFHPDFRSNEAQFDMFSSPVLPDEFICPLTSRLMYDPVTIVSGHTYERTWIQKWFDEGNDTCPKTNMKLEHFSFTSNTIIKEKISKWCATHEVLIHEPEIPDTSVKPLEVSANSLTSLSSSMNDLNLPFEFRNLSCKSSLTSCPSHVEVLGSVKSSHEINVAFFAKFSSLPWDYQCNAVEVVRRLYETNYASWSMIPLEEFIQLLLRFLKDASDFCDMEAQISGCMVLLEFLQKDRNSMLYLDEDSYGILASFLDTKAVKQGLTLFEALSFHQHSGSKFAASGALVRILNILESPSDELLEPALKILNNLSNNSDLCSSITPSEIITKLVRLIENDTLTRYCIFMLKNLCNIEDARVSIAETIGCISAVAKLLENESLDIQECAVSVLHSLCTKHASYRELVVNEDVVPGLFDVSMNGNERSKALASEILRIPGE</sequence>
<protein>
    <recommendedName>
        <fullName evidence="3">RING-type E3 ubiquitin transferase</fullName>
        <ecNumber evidence="3">2.3.2.27</ecNumber>
    </recommendedName>
</protein>
<dbReference type="EC" id="2.3.2.27" evidence="3"/>
<feature type="domain" description="U-box" evidence="8">
    <location>
        <begin position="243"/>
        <end position="317"/>
    </location>
</feature>
<dbReference type="InterPro" id="IPR016024">
    <property type="entry name" value="ARM-type_fold"/>
</dbReference>
<dbReference type="PANTHER" id="PTHR23315">
    <property type="entry name" value="U BOX DOMAIN-CONTAINING"/>
    <property type="match status" value="1"/>
</dbReference>
<evidence type="ECO:0000256" key="6">
    <source>
        <dbReference type="ARBA" id="ARBA00022786"/>
    </source>
</evidence>
<dbReference type="GO" id="GO:0016567">
    <property type="term" value="P:protein ubiquitination"/>
    <property type="evidence" value="ECO:0007669"/>
    <property type="project" value="UniProtKB-UniPathway"/>
</dbReference>
<dbReference type="PANTHER" id="PTHR23315:SF240">
    <property type="entry name" value="U-BOX DOMAIN-CONTAINING PROTEIN 5"/>
    <property type="match status" value="1"/>
</dbReference>
<dbReference type="OrthoDB" id="10064100at2759"/>